<dbReference type="EMBL" id="QUOV01000001">
    <property type="protein sequence ID" value="REL35091.1"/>
    <property type="molecule type" value="Genomic_DNA"/>
</dbReference>
<feature type="region of interest" description="Disordered" evidence="1">
    <location>
        <begin position="56"/>
        <end position="81"/>
    </location>
</feature>
<dbReference type="Proteomes" id="UP000256999">
    <property type="component" value="Unassembled WGS sequence"/>
</dbReference>
<proteinExistence type="predicted"/>
<comment type="caution">
    <text evidence="2">The sequence shown here is derived from an EMBL/GenBank/DDBJ whole genome shotgun (WGS) entry which is preliminary data.</text>
</comment>
<evidence type="ECO:0000313" key="3">
    <source>
        <dbReference type="Proteomes" id="UP000256999"/>
    </source>
</evidence>
<sequence length="81" mass="8922">MAKLIDLLEKLGSDASLSGSTEELRSALSEKEIAMLEDINHFKSLQPEIKCFAIVPAEDDEPSEDKNDEQEKEQSTSAIAI</sequence>
<organism evidence="2 3">
    <name type="scientific">Thalassotalea euphylliae</name>
    <dbReference type="NCBI Taxonomy" id="1655234"/>
    <lineage>
        <taxon>Bacteria</taxon>
        <taxon>Pseudomonadati</taxon>
        <taxon>Pseudomonadota</taxon>
        <taxon>Gammaproteobacteria</taxon>
        <taxon>Alteromonadales</taxon>
        <taxon>Colwelliaceae</taxon>
        <taxon>Thalassotalea</taxon>
    </lineage>
</organism>
<evidence type="ECO:0000256" key="1">
    <source>
        <dbReference type="SAM" id="MobiDB-lite"/>
    </source>
</evidence>
<feature type="compositionally biased region" description="Acidic residues" evidence="1">
    <location>
        <begin position="57"/>
        <end position="71"/>
    </location>
</feature>
<dbReference type="RefSeq" id="WP_115999765.1">
    <property type="nucleotide sequence ID" value="NZ_QUOV01000001.1"/>
</dbReference>
<name>A0A3E0UDI5_9GAMM</name>
<gene>
    <name evidence="2" type="ORF">DXX92_06815</name>
</gene>
<reference evidence="2 3" key="1">
    <citation type="submission" date="2018-08" db="EMBL/GenBank/DDBJ databases">
        <title>Thalassotalea euphylliae genome.</title>
        <authorList>
            <person name="Summers S."/>
            <person name="Rice S.A."/>
            <person name="Freckelton M.L."/>
            <person name="Nedved B.T."/>
            <person name="Hadfield M.G."/>
        </authorList>
    </citation>
    <scope>NUCLEOTIDE SEQUENCE [LARGE SCALE GENOMIC DNA]</scope>
    <source>
        <strain evidence="2 3">H2</strain>
    </source>
</reference>
<evidence type="ECO:0000313" key="2">
    <source>
        <dbReference type="EMBL" id="REL35091.1"/>
    </source>
</evidence>
<protein>
    <submittedName>
        <fullName evidence="2">Uncharacterized protein</fullName>
    </submittedName>
</protein>
<dbReference type="AlphaFoldDB" id="A0A3E0UDI5"/>
<accession>A0A3E0UDI5</accession>